<proteinExistence type="inferred from homology"/>
<evidence type="ECO:0000256" key="8">
    <source>
        <dbReference type="ARBA" id="ARBA00048596"/>
    </source>
</evidence>
<organism evidence="11 12">
    <name type="scientific">Fervidicola ferrireducens</name>
    <dbReference type="NCBI Taxonomy" id="520764"/>
    <lineage>
        <taxon>Bacteria</taxon>
        <taxon>Bacillati</taxon>
        <taxon>Bacillota</taxon>
        <taxon>Clostridia</taxon>
        <taxon>Thermosediminibacterales</taxon>
        <taxon>Thermosediminibacteraceae</taxon>
        <taxon>Fervidicola</taxon>
    </lineage>
</organism>
<evidence type="ECO:0000256" key="7">
    <source>
        <dbReference type="ARBA" id="ARBA00022840"/>
    </source>
</evidence>
<evidence type="ECO:0000256" key="9">
    <source>
        <dbReference type="HAMAP-Rule" id="MF_00542"/>
    </source>
</evidence>
<evidence type="ECO:0000256" key="4">
    <source>
        <dbReference type="ARBA" id="ARBA00022679"/>
    </source>
</evidence>
<dbReference type="NCBIfam" id="TIGR02707">
    <property type="entry name" value="butyr_kinase"/>
    <property type="match status" value="1"/>
</dbReference>
<dbReference type="PROSITE" id="PS01075">
    <property type="entry name" value="ACETATE_KINASE_1"/>
    <property type="match status" value="1"/>
</dbReference>
<dbReference type="PANTHER" id="PTHR21060">
    <property type="entry name" value="ACETATE KINASE"/>
    <property type="match status" value="1"/>
</dbReference>
<dbReference type="EC" id="2.7.2.7" evidence="9"/>
<dbReference type="PRINTS" id="PR00471">
    <property type="entry name" value="ACETATEKNASE"/>
</dbReference>
<keyword evidence="12" id="KW-1185">Reference proteome</keyword>
<dbReference type="OrthoDB" id="9771859at2"/>
<dbReference type="PANTHER" id="PTHR21060:SF3">
    <property type="entry name" value="BUTYRATE KINASE 2-RELATED"/>
    <property type="match status" value="1"/>
</dbReference>
<comment type="caution">
    <text evidence="11">The sequence shown here is derived from an EMBL/GenBank/DDBJ whole genome shotgun (WGS) entry which is preliminary data.</text>
</comment>
<dbReference type="InParanoid" id="A0A140LDY9"/>
<dbReference type="GO" id="GO:0005524">
    <property type="term" value="F:ATP binding"/>
    <property type="evidence" value="ECO:0007669"/>
    <property type="project" value="UniProtKB-KW"/>
</dbReference>
<dbReference type="GO" id="GO:0006083">
    <property type="term" value="P:acetate metabolic process"/>
    <property type="evidence" value="ECO:0007669"/>
    <property type="project" value="TreeGrafter"/>
</dbReference>
<dbReference type="Proteomes" id="UP000070427">
    <property type="component" value="Unassembled WGS sequence"/>
</dbReference>
<evidence type="ECO:0000256" key="1">
    <source>
        <dbReference type="ARBA" id="ARBA00004496"/>
    </source>
</evidence>
<keyword evidence="4 9" id="KW-0808">Transferase</keyword>
<protein>
    <recommendedName>
        <fullName evidence="9">Probable butyrate kinase</fullName>
        <shortName evidence="9">BK</shortName>
        <ecNumber evidence="9">2.7.2.7</ecNumber>
    </recommendedName>
    <alternativeName>
        <fullName evidence="9">Branched-chain carboxylic acid kinase</fullName>
    </alternativeName>
</protein>
<dbReference type="Gene3D" id="3.30.420.40">
    <property type="match status" value="2"/>
</dbReference>
<dbReference type="GO" id="GO:0005737">
    <property type="term" value="C:cytoplasm"/>
    <property type="evidence" value="ECO:0007669"/>
    <property type="project" value="UniProtKB-SubCell"/>
</dbReference>
<evidence type="ECO:0000313" key="12">
    <source>
        <dbReference type="Proteomes" id="UP000070427"/>
    </source>
</evidence>
<sequence>MGLCILAINPGSTSTKISVFDGEEEVFTENIVHDYEELKKFKNVIEQQDYRYEAILKALKEKGFSLDRIDVVAARGGIMRPVKAGTYRINESMLEDLKNAVGGEHASNVSAFIAHRIAKEKGIPAFVVDPVSVDEMEDVARISGLCGIERKSLSHALNIRCVVYKIAQELGKTPAELNFIVAHLGGGISIAAIERGRMVDVESANCEGPFSPERTGGLPILELVELCFSGKYTKEEIKRKLIQEGGLYSYLGTKDVKEVEERAENGDKKAALLLDAMVYQIAKGIGEMATVLKGEVDFIVLTGGITKSERICDAISERVKFIAPVRRIPGEEEMRALAEAACRVMEGKEEILCYGEERQYV</sequence>
<dbReference type="HAMAP" id="MF_00542">
    <property type="entry name" value="Butyrate_kinase"/>
    <property type="match status" value="1"/>
</dbReference>
<keyword evidence="7 9" id="KW-0067">ATP-binding</keyword>
<name>A0A140LDY9_9FIRM</name>
<gene>
    <name evidence="11" type="primary">buk2_1</name>
    <name evidence="9" type="synonym">buk</name>
    <name evidence="11" type="ORF">AN618_01020</name>
</gene>
<comment type="similarity">
    <text evidence="2 9 10">Belongs to the acetokinase family.</text>
</comment>
<dbReference type="NCBIfam" id="NF002834">
    <property type="entry name" value="PRK03011.1-5"/>
    <property type="match status" value="1"/>
</dbReference>
<comment type="catalytic activity">
    <reaction evidence="8 9">
        <text>butanoate + ATP = butanoyl phosphate + ADP</text>
        <dbReference type="Rhea" id="RHEA:13585"/>
        <dbReference type="ChEBI" id="CHEBI:17968"/>
        <dbReference type="ChEBI" id="CHEBI:30616"/>
        <dbReference type="ChEBI" id="CHEBI:58079"/>
        <dbReference type="ChEBI" id="CHEBI:456216"/>
        <dbReference type="EC" id="2.7.2.7"/>
    </reaction>
</comment>
<dbReference type="PROSITE" id="PS01076">
    <property type="entry name" value="ACETATE_KINASE_2"/>
    <property type="match status" value="1"/>
</dbReference>
<evidence type="ECO:0000313" key="11">
    <source>
        <dbReference type="EMBL" id="KXG78764.1"/>
    </source>
</evidence>
<dbReference type="RefSeq" id="WP_066350744.1">
    <property type="nucleotide sequence ID" value="NZ_LOED01000001.1"/>
</dbReference>
<evidence type="ECO:0000256" key="5">
    <source>
        <dbReference type="ARBA" id="ARBA00022741"/>
    </source>
</evidence>
<dbReference type="PATRIC" id="fig|520764.3.peg.108"/>
<dbReference type="SUPFAM" id="SSF53067">
    <property type="entry name" value="Actin-like ATPase domain"/>
    <property type="match status" value="2"/>
</dbReference>
<comment type="subcellular location">
    <subcellularLocation>
        <location evidence="1 9">Cytoplasm</location>
    </subcellularLocation>
</comment>
<evidence type="ECO:0000256" key="2">
    <source>
        <dbReference type="ARBA" id="ARBA00008748"/>
    </source>
</evidence>
<evidence type="ECO:0000256" key="6">
    <source>
        <dbReference type="ARBA" id="ARBA00022777"/>
    </source>
</evidence>
<dbReference type="InterPro" id="IPR011245">
    <property type="entry name" value="Butyrate_kin"/>
</dbReference>
<dbReference type="AlphaFoldDB" id="A0A140LDY9"/>
<dbReference type="GO" id="GO:0047761">
    <property type="term" value="F:butyrate kinase activity"/>
    <property type="evidence" value="ECO:0007669"/>
    <property type="project" value="UniProtKB-UniRule"/>
</dbReference>
<dbReference type="CDD" id="cd24011">
    <property type="entry name" value="ASKHA_NBD_BK"/>
    <property type="match status" value="1"/>
</dbReference>
<keyword evidence="6 9" id="KW-0418">Kinase</keyword>
<reference evidence="11 12" key="1">
    <citation type="submission" date="2015-12" db="EMBL/GenBank/DDBJ databases">
        <title>Draft genome sequnece of Fervidicola ferrireducens strain Y170.</title>
        <authorList>
            <person name="Patel B.K."/>
        </authorList>
    </citation>
    <scope>NUCLEOTIDE SEQUENCE [LARGE SCALE GENOMIC DNA]</scope>
    <source>
        <strain evidence="11 12">Y170</strain>
    </source>
</reference>
<evidence type="ECO:0000256" key="10">
    <source>
        <dbReference type="RuleBase" id="RU003835"/>
    </source>
</evidence>
<evidence type="ECO:0000256" key="3">
    <source>
        <dbReference type="ARBA" id="ARBA00022490"/>
    </source>
</evidence>
<dbReference type="InterPro" id="IPR043129">
    <property type="entry name" value="ATPase_NBD"/>
</dbReference>
<dbReference type="GO" id="GO:0008776">
    <property type="term" value="F:acetate kinase activity"/>
    <property type="evidence" value="ECO:0007669"/>
    <property type="project" value="TreeGrafter"/>
</dbReference>
<dbReference type="InterPro" id="IPR000890">
    <property type="entry name" value="Aliphatic_acid_kin_short-chain"/>
</dbReference>
<dbReference type="Pfam" id="PF00871">
    <property type="entry name" value="Acetate_kinase"/>
    <property type="match status" value="1"/>
</dbReference>
<accession>A0A140LDY9</accession>
<dbReference type="PIRSF" id="PIRSF036458">
    <property type="entry name" value="Butyrate_kin"/>
    <property type="match status" value="1"/>
</dbReference>
<keyword evidence="5 9" id="KW-0547">Nucleotide-binding</keyword>
<dbReference type="STRING" id="520764.AN618_01020"/>
<keyword evidence="3 9" id="KW-0963">Cytoplasm</keyword>
<dbReference type="EMBL" id="LOED01000001">
    <property type="protein sequence ID" value="KXG78764.1"/>
    <property type="molecule type" value="Genomic_DNA"/>
</dbReference>
<dbReference type="InterPro" id="IPR023865">
    <property type="entry name" value="Aliphatic_acid_kinase_CS"/>
</dbReference>